<keyword evidence="2" id="KW-0560">Oxidoreductase</keyword>
<dbReference type="Gene3D" id="3.40.50.720">
    <property type="entry name" value="NAD(P)-binding Rossmann-like Domain"/>
    <property type="match status" value="1"/>
</dbReference>
<reference evidence="3" key="1">
    <citation type="submission" date="2017-03" db="EMBL/GenBank/DDBJ databases">
        <authorList>
            <consortium name="AG Boll"/>
        </authorList>
    </citation>
    <scope>NUCLEOTIDE SEQUENCE [LARGE SCALE GENOMIC DNA]</scope>
    <source>
        <strain evidence="3">Chol</strain>
    </source>
</reference>
<dbReference type="InterPro" id="IPR002347">
    <property type="entry name" value="SDR_fam"/>
</dbReference>
<name>A0A7Z7MVP2_9PROT</name>
<dbReference type="PANTHER" id="PTHR43086:SF2">
    <property type="entry name" value="HYDROXYSTEROID DEHYDROGENASE-LIKE PROTEIN 1"/>
    <property type="match status" value="1"/>
</dbReference>
<protein>
    <submittedName>
        <fullName evidence="3">Oxidoreductase, short-chain dehydrogenase/reductase family protein</fullName>
    </submittedName>
</protein>
<keyword evidence="1" id="KW-0521">NADP</keyword>
<dbReference type="GO" id="GO:0030497">
    <property type="term" value="P:fatty acid elongation"/>
    <property type="evidence" value="ECO:0007669"/>
    <property type="project" value="TreeGrafter"/>
</dbReference>
<dbReference type="Proteomes" id="UP000242886">
    <property type="component" value="Chromosome SDENCHOL"/>
</dbReference>
<gene>
    <name evidence="3" type="ORF">SDENCHOL_20493</name>
</gene>
<dbReference type="Pfam" id="PF00106">
    <property type="entry name" value="adh_short"/>
    <property type="match status" value="1"/>
</dbReference>
<sequence>MSLSNEADEEFRRRYGPWVVIAGASEGIGQAYADQLAAKGVNLITLARRAELLEADARKLRAQYGVEVRPVSLDLAAPDLATSFSAAIDGIDVGLLVYNACYSHIGKFLGVPLADHLRTLDVNCRGPVTLVEHVAPRLIARGRGGILLMSSMSGFQGSAMVTSYAATKAFNTILAESLWVELRPLGVDVLACVAGATSTPGFENSTPEAKKGKAMPMAAADVAREGLAALPHGPVHIAGRINRLVNAVSRLMTRRQRTSFFSGATQDIYTT</sequence>
<dbReference type="SUPFAM" id="SSF51735">
    <property type="entry name" value="NAD(P)-binding Rossmann-fold domains"/>
    <property type="match status" value="1"/>
</dbReference>
<dbReference type="InterPro" id="IPR036291">
    <property type="entry name" value="NAD(P)-bd_dom_sf"/>
</dbReference>
<dbReference type="RefSeq" id="WP_154716985.1">
    <property type="nucleotide sequence ID" value="NZ_LT837803.1"/>
</dbReference>
<accession>A0A7Z7MVP2</accession>
<dbReference type="PRINTS" id="PR00081">
    <property type="entry name" value="GDHRDH"/>
</dbReference>
<proteinExistence type="predicted"/>
<evidence type="ECO:0000313" key="4">
    <source>
        <dbReference type="Proteomes" id="UP000242886"/>
    </source>
</evidence>
<dbReference type="EMBL" id="LT837803">
    <property type="protein sequence ID" value="SMB27874.1"/>
    <property type="molecule type" value="Genomic_DNA"/>
</dbReference>
<evidence type="ECO:0000313" key="3">
    <source>
        <dbReference type="EMBL" id="SMB27874.1"/>
    </source>
</evidence>
<dbReference type="PIRSF" id="PIRSF000126">
    <property type="entry name" value="11-beta-HSD1"/>
    <property type="match status" value="1"/>
</dbReference>
<dbReference type="GO" id="GO:0016491">
    <property type="term" value="F:oxidoreductase activity"/>
    <property type="evidence" value="ECO:0007669"/>
    <property type="project" value="UniProtKB-KW"/>
</dbReference>
<keyword evidence="4" id="KW-1185">Reference proteome</keyword>
<evidence type="ECO:0000256" key="2">
    <source>
        <dbReference type="ARBA" id="ARBA00023002"/>
    </source>
</evidence>
<dbReference type="AlphaFoldDB" id="A0A7Z7MVP2"/>
<evidence type="ECO:0000256" key="1">
    <source>
        <dbReference type="ARBA" id="ARBA00022857"/>
    </source>
</evidence>
<organism evidence="3 4">
    <name type="scientific">Sterolibacterium denitrificans</name>
    <dbReference type="NCBI Taxonomy" id="157592"/>
    <lineage>
        <taxon>Bacteria</taxon>
        <taxon>Pseudomonadati</taxon>
        <taxon>Pseudomonadota</taxon>
        <taxon>Betaproteobacteria</taxon>
        <taxon>Nitrosomonadales</taxon>
        <taxon>Sterolibacteriaceae</taxon>
        <taxon>Sterolibacterium</taxon>
    </lineage>
</organism>
<dbReference type="PANTHER" id="PTHR43086">
    <property type="entry name" value="VERY-LONG-CHAIN 3-OXOOACYL-COA REDUCTASE"/>
    <property type="match status" value="1"/>
</dbReference>